<keyword evidence="4" id="KW-0560">Oxidoreductase</keyword>
<evidence type="ECO:0000256" key="3">
    <source>
        <dbReference type="ARBA" id="ARBA00022643"/>
    </source>
</evidence>
<dbReference type="PANTHER" id="PTHR43656">
    <property type="entry name" value="BINDING OXIDOREDUCTASE, PUTATIVE (AFU_ORTHOLOGUE AFUA_2G08260)-RELATED"/>
    <property type="match status" value="1"/>
</dbReference>
<proteinExistence type="inferred from homology"/>
<keyword evidence="6" id="KW-1185">Reference proteome</keyword>
<organism evidence="5 6">
    <name type="scientific">Paecilomyces lecythidis</name>
    <dbReference type="NCBI Taxonomy" id="3004212"/>
    <lineage>
        <taxon>Eukaryota</taxon>
        <taxon>Fungi</taxon>
        <taxon>Dikarya</taxon>
        <taxon>Ascomycota</taxon>
        <taxon>Pezizomycotina</taxon>
        <taxon>Eurotiomycetes</taxon>
        <taxon>Eurotiomycetidae</taxon>
        <taxon>Eurotiales</taxon>
        <taxon>Thermoascaceae</taxon>
        <taxon>Paecilomyces</taxon>
    </lineage>
</organism>
<reference evidence="5 6" key="1">
    <citation type="journal article" date="2024" name="IMA Fungus">
        <title>IMA Genome - F19 : A genome assembly and annotation guide to empower mycologists, including annotated draft genome sequences of Ceratocystis pirilliformis, Diaporthe australafricana, Fusarium ophioides, Paecilomyces lecythidis, and Sporothrix stenoceras.</title>
        <authorList>
            <person name="Aylward J."/>
            <person name="Wilson A.M."/>
            <person name="Visagie C.M."/>
            <person name="Spraker J."/>
            <person name="Barnes I."/>
            <person name="Buitendag C."/>
            <person name="Ceriani C."/>
            <person name="Del Mar Angel L."/>
            <person name="du Plessis D."/>
            <person name="Fuchs T."/>
            <person name="Gasser K."/>
            <person name="Kramer D."/>
            <person name="Li W."/>
            <person name="Munsamy K."/>
            <person name="Piso A."/>
            <person name="Price J.L."/>
            <person name="Sonnekus B."/>
            <person name="Thomas C."/>
            <person name="van der Nest A."/>
            <person name="van Dijk A."/>
            <person name="van Heerden A."/>
            <person name="van Vuuren N."/>
            <person name="Yilmaz N."/>
            <person name="Duong T.A."/>
            <person name="van der Merwe N.A."/>
            <person name="Wingfield M.J."/>
            <person name="Wingfield B.D."/>
        </authorList>
    </citation>
    <scope>NUCLEOTIDE SEQUENCE [LARGE SCALE GENOMIC DNA]</scope>
    <source>
        <strain evidence="5 6">CMW 18167</strain>
    </source>
</reference>
<dbReference type="EMBL" id="JAVDPF010000034">
    <property type="protein sequence ID" value="KAL1869554.1"/>
    <property type="molecule type" value="Genomic_DNA"/>
</dbReference>
<dbReference type="Proteomes" id="UP001583193">
    <property type="component" value="Unassembled WGS sequence"/>
</dbReference>
<dbReference type="PANTHER" id="PTHR43656:SF2">
    <property type="entry name" value="BINDING OXIDOREDUCTASE, PUTATIVE (AFU_ORTHOLOGUE AFUA_2G08260)-RELATED"/>
    <property type="match status" value="1"/>
</dbReference>
<dbReference type="SUPFAM" id="SSF51395">
    <property type="entry name" value="FMN-linked oxidoreductases"/>
    <property type="match status" value="1"/>
</dbReference>
<keyword evidence="2" id="KW-0285">Flavoprotein</keyword>
<protein>
    <submittedName>
        <fullName evidence="5">Uncharacterized protein</fullName>
    </submittedName>
</protein>
<evidence type="ECO:0000313" key="5">
    <source>
        <dbReference type="EMBL" id="KAL1869554.1"/>
    </source>
</evidence>
<comment type="similarity">
    <text evidence="1">Belongs to the NADH:flavin oxidoreductase/NADH oxidase family.</text>
</comment>
<dbReference type="InterPro" id="IPR051799">
    <property type="entry name" value="NADH_flavin_oxidoreductase"/>
</dbReference>
<comment type="caution">
    <text evidence="5">The sequence shown here is derived from an EMBL/GenBank/DDBJ whole genome shotgun (WGS) entry which is preliminary data.</text>
</comment>
<evidence type="ECO:0000256" key="2">
    <source>
        <dbReference type="ARBA" id="ARBA00022630"/>
    </source>
</evidence>
<evidence type="ECO:0000313" key="6">
    <source>
        <dbReference type="Proteomes" id="UP001583193"/>
    </source>
</evidence>
<dbReference type="Gene3D" id="3.20.20.70">
    <property type="entry name" value="Aldolase class I"/>
    <property type="match status" value="1"/>
</dbReference>
<dbReference type="InterPro" id="IPR013785">
    <property type="entry name" value="Aldolase_TIM"/>
</dbReference>
<accession>A0ABR3X1Q4</accession>
<name>A0ABR3X1Q4_9EURO</name>
<keyword evidence="3" id="KW-0288">FMN</keyword>
<gene>
    <name evidence="5" type="ORF">Plec18167_007852</name>
</gene>
<sequence>MGADTKEPLKLPCGLVLPNRLVKAAMAEGLAEKTHLPGKKITSVYGEWAKGGWGALLTGMTILNGFPELIALLDLMM</sequence>
<evidence type="ECO:0000256" key="1">
    <source>
        <dbReference type="ARBA" id="ARBA00005979"/>
    </source>
</evidence>
<evidence type="ECO:0000256" key="4">
    <source>
        <dbReference type="ARBA" id="ARBA00023002"/>
    </source>
</evidence>